<comment type="subcellular location">
    <subcellularLocation>
        <location evidence="3">Cytoplasm</location>
    </subcellularLocation>
    <text evidence="3">The tmRNA-SmpB complex associates with stalled 70S ribosomes.</text>
</comment>
<dbReference type="HAMAP" id="MF_00023">
    <property type="entry name" value="SmpB"/>
    <property type="match status" value="1"/>
</dbReference>
<dbReference type="CDD" id="cd09294">
    <property type="entry name" value="SmpB"/>
    <property type="match status" value="1"/>
</dbReference>
<comment type="function">
    <text evidence="3">Required for rescue of stalled ribosomes mediated by trans-translation. Binds to transfer-messenger RNA (tmRNA), required for stable association of tmRNA with ribosomes. tmRNA and SmpB together mimic tRNA shape, replacing the anticodon stem-loop with SmpB. tmRNA is encoded by the ssrA gene; the 2 termini fold to resemble tRNA(Ala) and it encodes a 'tag peptide', a short internal open reading frame. During trans-translation Ala-aminoacylated tmRNA acts like a tRNA, entering the A-site of stalled ribosomes, displacing the stalled mRNA. The ribosome then switches to translate the ORF on the tmRNA; the nascent peptide is terminated with the 'tag peptide' encoded by the tmRNA and targeted for degradation. The ribosome is freed to recommence translation, which seems to be the essential function of trans-translation.</text>
</comment>
<gene>
    <name evidence="3 4" type="primary">smpB</name>
    <name evidence="4" type="ORF">F4148_12160</name>
</gene>
<evidence type="ECO:0000256" key="3">
    <source>
        <dbReference type="HAMAP-Rule" id="MF_00023"/>
    </source>
</evidence>
<dbReference type="Gene3D" id="2.40.280.10">
    <property type="match status" value="1"/>
</dbReference>
<dbReference type="InterPro" id="IPR000037">
    <property type="entry name" value="SsrA-bd_prot"/>
</dbReference>
<name>A0A6B1G4Z7_9CHLR</name>
<dbReference type="SUPFAM" id="SSF74982">
    <property type="entry name" value="Small protein B (SmpB)"/>
    <property type="match status" value="1"/>
</dbReference>
<comment type="similarity">
    <text evidence="3">Belongs to the SmpB family.</text>
</comment>
<dbReference type="AlphaFoldDB" id="A0A6B1G4Z7"/>
<proteinExistence type="inferred from homology"/>
<evidence type="ECO:0000256" key="1">
    <source>
        <dbReference type="ARBA" id="ARBA00022490"/>
    </source>
</evidence>
<dbReference type="GO" id="GO:0003723">
    <property type="term" value="F:RNA binding"/>
    <property type="evidence" value="ECO:0007669"/>
    <property type="project" value="UniProtKB-UniRule"/>
</dbReference>
<evidence type="ECO:0000256" key="2">
    <source>
        <dbReference type="ARBA" id="ARBA00022884"/>
    </source>
</evidence>
<sequence>MAKKKQQTKTAPTGPRTVATNRKARHDYFIEESFEAGIALTGTEIKSVRAGSVNLREGFVLVRNGEAWLMGVHIAQYRHGNRSNHEETRSRKLLLHRRQIDHLHARATQRNWTIVPLRMYINDAGLAKVQIALVRGKRQYDKRQSIARRDAERDVNRALKQRYTGGNGRA</sequence>
<protein>
    <recommendedName>
        <fullName evidence="3">SsrA-binding protein</fullName>
    </recommendedName>
    <alternativeName>
        <fullName evidence="3">Small protein B</fullName>
    </alternativeName>
</protein>
<dbReference type="GO" id="GO:0070930">
    <property type="term" value="P:trans-translation-dependent protein tagging"/>
    <property type="evidence" value="ECO:0007669"/>
    <property type="project" value="TreeGrafter"/>
</dbReference>
<dbReference type="Pfam" id="PF01668">
    <property type="entry name" value="SmpB"/>
    <property type="match status" value="1"/>
</dbReference>
<dbReference type="GO" id="GO:0070929">
    <property type="term" value="P:trans-translation"/>
    <property type="evidence" value="ECO:0007669"/>
    <property type="project" value="UniProtKB-UniRule"/>
</dbReference>
<evidence type="ECO:0000313" key="4">
    <source>
        <dbReference type="EMBL" id="MYH62466.1"/>
    </source>
</evidence>
<reference evidence="4" key="1">
    <citation type="submission" date="2019-09" db="EMBL/GenBank/DDBJ databases">
        <title>Characterisation of the sponge microbiome using genome-centric metagenomics.</title>
        <authorList>
            <person name="Engelberts J.P."/>
            <person name="Robbins S.J."/>
            <person name="De Goeij J.M."/>
            <person name="Aranda M."/>
            <person name="Bell S.C."/>
            <person name="Webster N.S."/>
        </authorList>
    </citation>
    <scope>NUCLEOTIDE SEQUENCE</scope>
    <source>
        <strain evidence="4">SB0675_bin_29</strain>
    </source>
</reference>
<comment type="caution">
    <text evidence="4">The sequence shown here is derived from an EMBL/GenBank/DDBJ whole genome shotgun (WGS) entry which is preliminary data.</text>
</comment>
<dbReference type="PANTHER" id="PTHR30308:SF2">
    <property type="entry name" value="SSRA-BINDING PROTEIN"/>
    <property type="match status" value="1"/>
</dbReference>
<dbReference type="NCBIfam" id="TIGR00086">
    <property type="entry name" value="smpB"/>
    <property type="match status" value="1"/>
</dbReference>
<accession>A0A6B1G4Z7</accession>
<dbReference type="InterPro" id="IPR020081">
    <property type="entry name" value="SsrA-bd_prot_CS"/>
</dbReference>
<dbReference type="NCBIfam" id="NF003843">
    <property type="entry name" value="PRK05422.1"/>
    <property type="match status" value="1"/>
</dbReference>
<dbReference type="InterPro" id="IPR023620">
    <property type="entry name" value="SmpB"/>
</dbReference>
<keyword evidence="1 3" id="KW-0963">Cytoplasm</keyword>
<organism evidence="4">
    <name type="scientific">Caldilineaceae bacterium SB0675_bin_29</name>
    <dbReference type="NCBI Taxonomy" id="2605266"/>
    <lineage>
        <taxon>Bacteria</taxon>
        <taxon>Bacillati</taxon>
        <taxon>Chloroflexota</taxon>
        <taxon>Caldilineae</taxon>
        <taxon>Caldilineales</taxon>
        <taxon>Caldilineaceae</taxon>
    </lineage>
</organism>
<keyword evidence="2 3" id="KW-0694">RNA-binding</keyword>
<dbReference type="PANTHER" id="PTHR30308">
    <property type="entry name" value="TMRNA-BINDING COMPONENT OF TRANS-TRANSLATION TAGGING COMPLEX"/>
    <property type="match status" value="1"/>
</dbReference>
<dbReference type="GO" id="GO:0005829">
    <property type="term" value="C:cytosol"/>
    <property type="evidence" value="ECO:0007669"/>
    <property type="project" value="TreeGrafter"/>
</dbReference>
<dbReference type="EMBL" id="VYDA01000439">
    <property type="protein sequence ID" value="MYH62466.1"/>
    <property type="molecule type" value="Genomic_DNA"/>
</dbReference>
<dbReference type="PROSITE" id="PS01317">
    <property type="entry name" value="SSRP"/>
    <property type="match status" value="1"/>
</dbReference>